<accession>A0AAV6XKW0</accession>
<evidence type="ECO:0000313" key="2">
    <source>
        <dbReference type="Proteomes" id="UP000826271"/>
    </source>
</evidence>
<keyword evidence="2" id="KW-1185">Reference proteome</keyword>
<comment type="caution">
    <text evidence="1">The sequence shown here is derived from an EMBL/GenBank/DDBJ whole genome shotgun (WGS) entry which is preliminary data.</text>
</comment>
<proteinExistence type="predicted"/>
<protein>
    <submittedName>
        <fullName evidence="1">Uncharacterized protein</fullName>
    </submittedName>
</protein>
<sequence>MNPISGWLCTNTTKNLFIKIVHPGGRVELHDRPILAAELLTRNPKCCVAHPTVFQQPFAVVSPTAMLALGQKYYVVPIATIRKLQLKYSPSQNTLHGEKDKEILDSTCWLMRKNGKKNSGIMIKVRRSKNSKGFGEKDCKGVGNGGARLSPTSLDNWQPGLEIIIEE</sequence>
<dbReference type="Proteomes" id="UP000826271">
    <property type="component" value="Unassembled WGS sequence"/>
</dbReference>
<dbReference type="Pfam" id="PF14009">
    <property type="entry name" value="PADRE"/>
    <property type="match status" value="1"/>
</dbReference>
<evidence type="ECO:0000313" key="1">
    <source>
        <dbReference type="EMBL" id="KAG8379748.1"/>
    </source>
</evidence>
<dbReference type="AlphaFoldDB" id="A0AAV6XKW0"/>
<gene>
    <name evidence="1" type="ORF">BUALT_Bualt07G0121600</name>
</gene>
<dbReference type="EMBL" id="WHWC01000007">
    <property type="protein sequence ID" value="KAG8379748.1"/>
    <property type="molecule type" value="Genomic_DNA"/>
</dbReference>
<dbReference type="InterPro" id="IPR025322">
    <property type="entry name" value="PADRE_dom"/>
</dbReference>
<dbReference type="PANTHER" id="PTHR33052">
    <property type="entry name" value="DUF4228 DOMAIN PROTEIN-RELATED"/>
    <property type="match status" value="1"/>
</dbReference>
<reference evidence="1" key="1">
    <citation type="submission" date="2019-10" db="EMBL/GenBank/DDBJ databases">
        <authorList>
            <person name="Zhang R."/>
            <person name="Pan Y."/>
            <person name="Wang J."/>
            <person name="Ma R."/>
            <person name="Yu S."/>
        </authorList>
    </citation>
    <scope>NUCLEOTIDE SEQUENCE</scope>
    <source>
        <strain evidence="1">LA-IB0</strain>
        <tissue evidence="1">Leaf</tissue>
    </source>
</reference>
<name>A0AAV6XKW0_9LAMI</name>
<organism evidence="1 2">
    <name type="scientific">Buddleja alternifolia</name>
    <dbReference type="NCBI Taxonomy" id="168488"/>
    <lineage>
        <taxon>Eukaryota</taxon>
        <taxon>Viridiplantae</taxon>
        <taxon>Streptophyta</taxon>
        <taxon>Embryophyta</taxon>
        <taxon>Tracheophyta</taxon>
        <taxon>Spermatophyta</taxon>
        <taxon>Magnoliopsida</taxon>
        <taxon>eudicotyledons</taxon>
        <taxon>Gunneridae</taxon>
        <taxon>Pentapetalae</taxon>
        <taxon>asterids</taxon>
        <taxon>lamiids</taxon>
        <taxon>Lamiales</taxon>
        <taxon>Scrophulariaceae</taxon>
        <taxon>Buddlejeae</taxon>
        <taxon>Buddleja</taxon>
    </lineage>
</organism>